<sequence>MKNWRPIHAAEELLTASRGRKYRPERKGEGERRKEKLKALHHTTLPCWDSVGNTGCERTRALCWIPAAFLPPPPCVPLALLDGSDLHLGFT</sequence>
<organism evidence="1 2">
    <name type="scientific">Pangasianodon hypophthalmus</name>
    <name type="common">Striped catfish</name>
    <name type="synonym">Helicophagus hypophthalmus</name>
    <dbReference type="NCBI Taxonomy" id="310915"/>
    <lineage>
        <taxon>Eukaryota</taxon>
        <taxon>Metazoa</taxon>
        <taxon>Chordata</taxon>
        <taxon>Craniata</taxon>
        <taxon>Vertebrata</taxon>
        <taxon>Euteleostomi</taxon>
        <taxon>Actinopterygii</taxon>
        <taxon>Neopterygii</taxon>
        <taxon>Teleostei</taxon>
        <taxon>Ostariophysi</taxon>
        <taxon>Siluriformes</taxon>
        <taxon>Pangasiidae</taxon>
        <taxon>Pangasianodon</taxon>
    </lineage>
</organism>
<dbReference type="Proteomes" id="UP000327468">
    <property type="component" value="Chromosome 15"/>
</dbReference>
<protein>
    <submittedName>
        <fullName evidence="1">Uncharacterized protein</fullName>
    </submittedName>
</protein>
<proteinExistence type="predicted"/>
<reference evidence="1 2" key="1">
    <citation type="submission" date="2019-06" db="EMBL/GenBank/DDBJ databases">
        <title>A chromosome-scale genome assembly of the striped catfish, Pangasianodon hypophthalmus.</title>
        <authorList>
            <person name="Wen M."/>
            <person name="Zahm M."/>
            <person name="Roques C."/>
            <person name="Cabau C."/>
            <person name="Klopp C."/>
            <person name="Donnadieu C."/>
            <person name="Jouanno E."/>
            <person name="Avarre J.-C."/>
            <person name="Campet M."/>
            <person name="Ha T.T.T."/>
            <person name="Dugue R."/>
            <person name="Lampietro C."/>
            <person name="Louis A."/>
            <person name="Herpin A."/>
            <person name="Echchiki A."/>
            <person name="Berthelot C."/>
            <person name="Parey E."/>
            <person name="Roest-Crollius H."/>
            <person name="Braasch I."/>
            <person name="Postlethwait J."/>
            <person name="Bobe J."/>
            <person name="Montfort J."/>
            <person name="Bouchez O."/>
            <person name="Begum T."/>
            <person name="Schartl M."/>
            <person name="Guiguen Y."/>
        </authorList>
    </citation>
    <scope>NUCLEOTIDE SEQUENCE [LARGE SCALE GENOMIC DNA]</scope>
    <source>
        <strain evidence="1 2">Indonesia</strain>
        <tissue evidence="1">Blood</tissue>
    </source>
</reference>
<dbReference type="EMBL" id="VFJC01000016">
    <property type="protein sequence ID" value="KAB5549296.1"/>
    <property type="molecule type" value="Genomic_DNA"/>
</dbReference>
<evidence type="ECO:0000313" key="2">
    <source>
        <dbReference type="Proteomes" id="UP000327468"/>
    </source>
</evidence>
<accession>A0A5N5M4F7</accession>
<gene>
    <name evidence="1" type="ORF">PHYPO_G00065740</name>
</gene>
<comment type="caution">
    <text evidence="1">The sequence shown here is derived from an EMBL/GenBank/DDBJ whole genome shotgun (WGS) entry which is preliminary data.</text>
</comment>
<name>A0A5N5M4F7_PANHP</name>
<dbReference type="AlphaFoldDB" id="A0A5N5M4F7"/>
<keyword evidence="2" id="KW-1185">Reference proteome</keyword>
<evidence type="ECO:0000313" key="1">
    <source>
        <dbReference type="EMBL" id="KAB5549296.1"/>
    </source>
</evidence>